<keyword evidence="3" id="KW-1185">Reference proteome</keyword>
<comment type="caution">
    <text evidence="2">The sequence shown here is derived from an EMBL/GenBank/DDBJ whole genome shotgun (WGS) entry which is preliminary data.</text>
</comment>
<dbReference type="AlphaFoldDB" id="A0A2N0I158"/>
<protein>
    <submittedName>
        <fullName evidence="2">Uncharacterized protein</fullName>
    </submittedName>
</protein>
<dbReference type="OrthoDB" id="9150126at2"/>
<feature type="chain" id="PRO_5014715633" evidence="1">
    <location>
        <begin position="20"/>
        <end position="170"/>
    </location>
</feature>
<evidence type="ECO:0000313" key="2">
    <source>
        <dbReference type="EMBL" id="PKB24923.1"/>
    </source>
</evidence>
<dbReference type="EMBL" id="PHUF01000002">
    <property type="protein sequence ID" value="PKB24923.1"/>
    <property type="molecule type" value="Genomic_DNA"/>
</dbReference>
<keyword evidence="1" id="KW-0732">Signal</keyword>
<organism evidence="2 3">
    <name type="scientific">Novosphingobium kunmingense</name>
    <dbReference type="NCBI Taxonomy" id="1211806"/>
    <lineage>
        <taxon>Bacteria</taxon>
        <taxon>Pseudomonadati</taxon>
        <taxon>Pseudomonadota</taxon>
        <taxon>Alphaproteobacteria</taxon>
        <taxon>Sphingomonadales</taxon>
        <taxon>Sphingomonadaceae</taxon>
        <taxon>Novosphingobium</taxon>
    </lineage>
</organism>
<dbReference type="Proteomes" id="UP000232587">
    <property type="component" value="Unassembled WGS sequence"/>
</dbReference>
<feature type="signal peptide" evidence="1">
    <location>
        <begin position="1"/>
        <end position="19"/>
    </location>
</feature>
<sequence>MIRLIVSAVALMGASAASAQVATIVLPAAQKLGPCPERCFTPVEAVALASQIAPKGGLAGRFAVYVKAVDESGGKFFLNSETDYRDRNCLTLVVSPAAAGKLAGQSNLDDVRTRFLGKWVVVQGIARRVRIDFTADGKPTGKYYYQVHVVVNDTRQIGPRGPAPSEDPQG</sequence>
<evidence type="ECO:0000256" key="1">
    <source>
        <dbReference type="SAM" id="SignalP"/>
    </source>
</evidence>
<dbReference type="RefSeq" id="WP_157812441.1">
    <property type="nucleotide sequence ID" value="NZ_PHUF01000002.1"/>
</dbReference>
<name>A0A2N0I158_9SPHN</name>
<evidence type="ECO:0000313" key="3">
    <source>
        <dbReference type="Proteomes" id="UP000232587"/>
    </source>
</evidence>
<reference evidence="2 3" key="1">
    <citation type="submission" date="2017-11" db="EMBL/GenBank/DDBJ databases">
        <title>Genomic Encyclopedia of Type Strains, Phase III (KMG-III): the genomes of soil and plant-associated and newly described type strains.</title>
        <authorList>
            <person name="Whitman W."/>
        </authorList>
    </citation>
    <scope>NUCLEOTIDE SEQUENCE [LARGE SCALE GENOMIC DNA]</scope>
    <source>
        <strain evidence="2 3">CGMCC 1.12274</strain>
    </source>
</reference>
<gene>
    <name evidence="2" type="ORF">B0I00_0102</name>
</gene>
<accession>A0A2N0I158</accession>
<proteinExistence type="predicted"/>